<evidence type="ECO:0008006" key="3">
    <source>
        <dbReference type="Google" id="ProtNLM"/>
    </source>
</evidence>
<proteinExistence type="predicted"/>
<evidence type="ECO:0000313" key="1">
    <source>
        <dbReference type="EMBL" id="OHV95964.1"/>
    </source>
</evidence>
<accession>A0A1S1U871</accession>
<sequence>MTENEHDIPQVPQPDDAVVGKEAGAQMLATACAARDAFYATLGAMDADVLAPLINPAFMGGPRWPSLRQAWRVIRRADTIIIASDGLSDPFEDDDDVFVPRGHLLEVCIEAPLAAFEGAPVQASWLFDVIYQVSQNVADHGSIDLLLQRHGSVSMALDVQHAPEGLEDENEQVGVLLVQGTATLPPSFDTPYGEVMLLTATVLQPAELAHIGEAADKAQSRRDLAAALAASPTGHWSVAERPAVIVR</sequence>
<name>A0A1S1U871_9BURK</name>
<evidence type="ECO:0000313" key="2">
    <source>
        <dbReference type="Proteomes" id="UP000179840"/>
    </source>
</evidence>
<organism evidence="1 2">
    <name type="scientific">Janthinobacterium lividum</name>
    <dbReference type="NCBI Taxonomy" id="29581"/>
    <lineage>
        <taxon>Bacteria</taxon>
        <taxon>Pseudomonadati</taxon>
        <taxon>Pseudomonadota</taxon>
        <taxon>Betaproteobacteria</taxon>
        <taxon>Burkholderiales</taxon>
        <taxon>Oxalobacteraceae</taxon>
        <taxon>Janthinobacterium</taxon>
    </lineage>
</organism>
<gene>
    <name evidence="1" type="ORF">AKG95_13905</name>
</gene>
<reference evidence="1 2" key="1">
    <citation type="submission" date="2015-06" db="EMBL/GenBank/DDBJ databases">
        <title>Draft genome sequencing of a biphenyl-degrading bacterium, Janthinobacterium lividum MEG1.</title>
        <authorList>
            <person name="Shimodaira J."/>
            <person name="Hatta T."/>
        </authorList>
    </citation>
    <scope>NUCLEOTIDE SEQUENCE [LARGE SCALE GENOMIC DNA]</scope>
    <source>
        <strain evidence="1 2">MEG1</strain>
    </source>
</reference>
<dbReference type="Proteomes" id="UP000179840">
    <property type="component" value="Unassembled WGS sequence"/>
</dbReference>
<dbReference type="EMBL" id="LFKP01000008">
    <property type="protein sequence ID" value="OHV95964.1"/>
    <property type="molecule type" value="Genomic_DNA"/>
</dbReference>
<dbReference type="AlphaFoldDB" id="A0A1S1U871"/>
<comment type="caution">
    <text evidence="1">The sequence shown here is derived from an EMBL/GenBank/DDBJ whole genome shotgun (WGS) entry which is preliminary data.</text>
</comment>
<dbReference type="RefSeq" id="WP_071077432.1">
    <property type="nucleotide sequence ID" value="NZ_LFKP01000008.1"/>
</dbReference>
<protein>
    <recommendedName>
        <fullName evidence="3">Suppressor of fused protein (SUFU)</fullName>
    </recommendedName>
</protein>